<name>A0A8J8CJH7_9ARCH</name>
<dbReference type="GO" id="GO:0003700">
    <property type="term" value="F:DNA-binding transcription factor activity"/>
    <property type="evidence" value="ECO:0007669"/>
    <property type="project" value="UniProtKB-UniRule"/>
</dbReference>
<dbReference type="SUPFAM" id="SSF55945">
    <property type="entry name" value="TATA-box binding protein-like"/>
    <property type="match status" value="2"/>
</dbReference>
<evidence type="ECO:0000256" key="7">
    <source>
        <dbReference type="SAM" id="Coils"/>
    </source>
</evidence>
<dbReference type="Proteomes" id="UP000738826">
    <property type="component" value="Unassembled WGS sequence"/>
</dbReference>
<sequence length="476" mass="55633">MRIKKRNKNEVVIKKKKKKDKIDISEFIFEWNNVPGKDENGIRNYLRDSFFIDWSEKAKIEKSKDNKTITASYDKHNIKFEIDEVGKLFNLKAAYGNYIAEGTISEQLRDGFYLNKVFVPQRTEIKKVKDKEWKIVWNRPDGLSDVYTIKDTGTDVPESIMIYGEGRVFIENEDRVKQILIIRKKDDKLMIYDNVIVIENVVASITLDFNGIKSDYIINNRMDVEKIIEKEYTEIFMKAIQEKNVENILNWEEDVKKEEEDVKEEEDEYITMFKERIKEPIKEIKKGAIDKEKIDEITGLFRETIRKAIEEGNIEKIIAKDALTFFYNKSRFPGIVYRLRNLELAMLLFDSGSVICTGAGREEFVVNAKDRLIEKLKEFDINLKSEPTIKLQNIVASTMFYPKINLDMFADYDENTEYEPEQFPGLIYKIAEPKTVMLVFRSGRIVITGAKSVKFAIEASRMTKKAIVDAKALIHE</sequence>
<evidence type="ECO:0000256" key="2">
    <source>
        <dbReference type="ARBA" id="ARBA00022737"/>
    </source>
</evidence>
<comment type="function">
    <text evidence="5 6">General factor that plays a role in the activation of archaeal genes transcribed by RNA polymerase. Binds specifically to the TATA box promoter element which lies close to the position of transcription initiation.</text>
</comment>
<dbReference type="GO" id="GO:0006352">
    <property type="term" value="P:DNA-templated transcription initiation"/>
    <property type="evidence" value="ECO:0007669"/>
    <property type="project" value="InterPro"/>
</dbReference>
<proteinExistence type="inferred from homology"/>
<dbReference type="Proteomes" id="UP000768163">
    <property type="component" value="Unassembled WGS sequence"/>
</dbReference>
<evidence type="ECO:0000313" key="10">
    <source>
        <dbReference type="Proteomes" id="UP000768163"/>
    </source>
</evidence>
<dbReference type="InterPro" id="IPR012295">
    <property type="entry name" value="TBP_dom_sf"/>
</dbReference>
<dbReference type="Pfam" id="PF00352">
    <property type="entry name" value="TBP"/>
    <property type="match status" value="2"/>
</dbReference>
<dbReference type="AlphaFoldDB" id="A0A8J8CJH7"/>
<protein>
    <recommendedName>
        <fullName evidence="5">TATA-box-binding protein</fullName>
    </recommendedName>
    <alternativeName>
        <fullName evidence="5">Box A-binding protein</fullName>
        <shortName evidence="5">BAP</shortName>
    </alternativeName>
    <alternativeName>
        <fullName evidence="5">TATA sequence-binding protein</fullName>
        <shortName evidence="5">TBP</shortName>
    </alternativeName>
    <alternativeName>
        <fullName evidence="5">TATA-box factor</fullName>
    </alternativeName>
</protein>
<keyword evidence="3 5" id="KW-0238">DNA-binding</keyword>
<organism evidence="8 10">
    <name type="scientific">Candidatus Altarchaeum hamiconexum</name>
    <dbReference type="NCBI Taxonomy" id="1803513"/>
    <lineage>
        <taxon>Archaea</taxon>
        <taxon>Candidatus Altarchaeota</taxon>
        <taxon>Candidatus Altiarchaeia</taxon>
        <taxon>Candidatus Altarchaeales</taxon>
        <taxon>Candidatus Altarchaeaceae</taxon>
        <taxon>Candidatus Altarchaeum</taxon>
    </lineage>
</organism>
<dbReference type="HAMAP" id="MF_00408">
    <property type="entry name" value="TATA_bind_prot_arch"/>
    <property type="match status" value="1"/>
</dbReference>
<gene>
    <name evidence="5" type="primary">tbp</name>
    <name evidence="9" type="ORF">GW779_05435</name>
    <name evidence="8" type="ORF">GW910_03045</name>
</gene>
<dbReference type="PROSITE" id="PS00351">
    <property type="entry name" value="TFIID"/>
    <property type="match status" value="1"/>
</dbReference>
<evidence type="ECO:0000313" key="9">
    <source>
        <dbReference type="EMBL" id="NCS91827.1"/>
    </source>
</evidence>
<dbReference type="GO" id="GO:0003677">
    <property type="term" value="F:DNA binding"/>
    <property type="evidence" value="ECO:0007669"/>
    <property type="project" value="UniProtKB-KW"/>
</dbReference>
<dbReference type="PANTHER" id="PTHR10126">
    <property type="entry name" value="TATA-BOX BINDING PROTEIN"/>
    <property type="match status" value="1"/>
</dbReference>
<comment type="caution">
    <text evidence="5">Lacks conserved residue(s) required for the propagation of feature annotation.</text>
</comment>
<keyword evidence="5 6" id="KW-0805">Transcription regulation</keyword>
<accession>A0A8J8CJH7</accession>
<evidence type="ECO:0000256" key="4">
    <source>
        <dbReference type="ARBA" id="ARBA00023163"/>
    </source>
</evidence>
<evidence type="ECO:0000256" key="5">
    <source>
        <dbReference type="HAMAP-Rule" id="MF_00408"/>
    </source>
</evidence>
<evidence type="ECO:0000256" key="1">
    <source>
        <dbReference type="ARBA" id="ARBA00005560"/>
    </source>
</evidence>
<keyword evidence="7" id="KW-0175">Coiled coil</keyword>
<keyword evidence="4 5" id="KW-0804">Transcription</keyword>
<evidence type="ECO:0000313" key="8">
    <source>
        <dbReference type="EMBL" id="NCN65039.1"/>
    </source>
</evidence>
<dbReference type="Gene3D" id="3.30.310.10">
    <property type="entry name" value="TATA-Binding Protein"/>
    <property type="match status" value="2"/>
</dbReference>
<keyword evidence="2 5" id="KW-0677">Repeat</keyword>
<dbReference type="EMBL" id="JAACQH010000110">
    <property type="protein sequence ID" value="NCS91827.1"/>
    <property type="molecule type" value="Genomic_DNA"/>
</dbReference>
<dbReference type="EMBL" id="JAACVF010000076">
    <property type="protein sequence ID" value="NCN65039.1"/>
    <property type="molecule type" value="Genomic_DNA"/>
</dbReference>
<dbReference type="InterPro" id="IPR000814">
    <property type="entry name" value="TBP"/>
</dbReference>
<feature type="repeat" description="2" evidence="5">
    <location>
        <begin position="391"/>
        <end position="467"/>
    </location>
</feature>
<dbReference type="PRINTS" id="PR00686">
    <property type="entry name" value="TIFACTORIID"/>
</dbReference>
<comment type="similarity">
    <text evidence="1 5 6">Belongs to the TBP family.</text>
</comment>
<dbReference type="InterPro" id="IPR030491">
    <property type="entry name" value="TBP_CS"/>
</dbReference>
<reference evidence="8" key="1">
    <citation type="submission" date="2019-11" db="EMBL/GenBank/DDBJ databases">
        <title>Lipid analysis of CO2-rich subsurface aquifers suggests an autotrophy-based deep biosphere with lysolipids enriched in CPR bacteria.</title>
        <authorList>
            <person name="Probst A.J."/>
            <person name="Elling F.J."/>
            <person name="Castelle C.J."/>
            <person name="Zhu Q."/>
            <person name="Elvert M."/>
            <person name="Birarda G."/>
            <person name="Holman H.-Y."/>
            <person name="Lane K.R."/>
            <person name="Ladd B."/>
            <person name="Ryan M.C."/>
            <person name="Woyke T."/>
            <person name="Hinrichs K.-U."/>
            <person name="Banfield J.F."/>
        </authorList>
    </citation>
    <scope>NUCLEOTIDE SEQUENCE</scope>
    <source>
        <strain evidence="8">CG_2015-01_33_1645</strain>
        <strain evidence="9">CG_2015-04_33_537</strain>
    </source>
</reference>
<evidence type="ECO:0000256" key="6">
    <source>
        <dbReference type="RuleBase" id="RU000523"/>
    </source>
</evidence>
<feature type="coiled-coil region" evidence="7">
    <location>
        <begin position="248"/>
        <end position="275"/>
    </location>
</feature>
<comment type="caution">
    <text evidence="8">The sequence shown here is derived from an EMBL/GenBank/DDBJ whole genome shotgun (WGS) entry which is preliminary data.</text>
</comment>
<evidence type="ECO:0000256" key="3">
    <source>
        <dbReference type="ARBA" id="ARBA00023125"/>
    </source>
</evidence>